<protein>
    <submittedName>
        <fullName evidence="1">Uncharacterized protein</fullName>
    </submittedName>
</protein>
<sequence>MLAESSRCYSRLSLNPLSFRSGQFISCQQAAASFPLCGHLTPLWALFLHHWNSMAKSDPTSGS</sequence>
<name>A0A9X9Q6N8_GULGU</name>
<dbReference type="Proteomes" id="UP000269945">
    <property type="component" value="Unassembled WGS sequence"/>
</dbReference>
<evidence type="ECO:0000313" key="1">
    <source>
        <dbReference type="EMBL" id="VCX36631.1"/>
    </source>
</evidence>
<proteinExistence type="predicted"/>
<keyword evidence="2" id="KW-1185">Reference proteome</keyword>
<comment type="caution">
    <text evidence="1">The sequence shown here is derived from an EMBL/GenBank/DDBJ whole genome shotgun (WGS) entry which is preliminary data.</text>
</comment>
<gene>
    <name evidence="1" type="ORF">BN2614_LOCUS1</name>
</gene>
<dbReference type="EMBL" id="CYRY02042743">
    <property type="protein sequence ID" value="VCX36631.1"/>
    <property type="molecule type" value="Genomic_DNA"/>
</dbReference>
<evidence type="ECO:0000313" key="2">
    <source>
        <dbReference type="Proteomes" id="UP000269945"/>
    </source>
</evidence>
<dbReference type="AlphaFoldDB" id="A0A9X9Q6N8"/>
<organism evidence="1 2">
    <name type="scientific">Gulo gulo</name>
    <name type="common">Wolverine</name>
    <name type="synonym">Gluton</name>
    <dbReference type="NCBI Taxonomy" id="48420"/>
    <lineage>
        <taxon>Eukaryota</taxon>
        <taxon>Metazoa</taxon>
        <taxon>Chordata</taxon>
        <taxon>Craniata</taxon>
        <taxon>Vertebrata</taxon>
        <taxon>Euteleostomi</taxon>
        <taxon>Mammalia</taxon>
        <taxon>Eutheria</taxon>
        <taxon>Laurasiatheria</taxon>
        <taxon>Carnivora</taxon>
        <taxon>Caniformia</taxon>
        <taxon>Musteloidea</taxon>
        <taxon>Mustelidae</taxon>
        <taxon>Guloninae</taxon>
        <taxon>Gulo</taxon>
    </lineage>
</organism>
<reference evidence="1 2" key="1">
    <citation type="submission" date="2018-10" db="EMBL/GenBank/DDBJ databases">
        <authorList>
            <person name="Ekblom R."/>
            <person name="Jareborg N."/>
        </authorList>
    </citation>
    <scope>NUCLEOTIDE SEQUENCE [LARGE SCALE GENOMIC DNA]</scope>
    <source>
        <tissue evidence="1">Muscle</tissue>
    </source>
</reference>
<accession>A0A9X9Q6N8</accession>